<proteinExistence type="predicted"/>
<accession>A0A2T0YT17</accession>
<protein>
    <submittedName>
        <fullName evidence="5">Thioredoxin reductase</fullName>
    </submittedName>
</protein>
<organism evidence="5 6">
    <name type="scientific">Nesterenkonia sandarakina</name>
    <dbReference type="NCBI Taxonomy" id="272918"/>
    <lineage>
        <taxon>Bacteria</taxon>
        <taxon>Bacillati</taxon>
        <taxon>Actinomycetota</taxon>
        <taxon>Actinomycetes</taxon>
        <taxon>Micrococcales</taxon>
        <taxon>Micrococcaceae</taxon>
        <taxon>Nesterenkonia</taxon>
    </lineage>
</organism>
<keyword evidence="6" id="KW-1185">Reference proteome</keyword>
<dbReference type="InterPro" id="IPR036188">
    <property type="entry name" value="FAD/NAD-bd_sf"/>
</dbReference>
<name>A0A2T0YT17_9MICC</name>
<reference evidence="5 6" key="1">
    <citation type="submission" date="2018-03" db="EMBL/GenBank/DDBJ databases">
        <title>Comparative analysis of microorganisms from saline springs in Andes Mountain Range, Colombia.</title>
        <authorList>
            <person name="Rubin E."/>
        </authorList>
    </citation>
    <scope>NUCLEOTIDE SEQUENCE [LARGE SCALE GENOMIC DNA]</scope>
    <source>
        <strain evidence="5 6">CG 35</strain>
    </source>
</reference>
<dbReference type="PANTHER" id="PTHR48105">
    <property type="entry name" value="THIOREDOXIN REDUCTASE 1-RELATED-RELATED"/>
    <property type="match status" value="1"/>
</dbReference>
<dbReference type="InterPro" id="IPR023753">
    <property type="entry name" value="FAD/NAD-binding_dom"/>
</dbReference>
<dbReference type="PRINTS" id="PR00368">
    <property type="entry name" value="FADPNR"/>
</dbReference>
<dbReference type="Pfam" id="PF07992">
    <property type="entry name" value="Pyr_redox_2"/>
    <property type="match status" value="1"/>
</dbReference>
<dbReference type="Gene3D" id="3.50.50.60">
    <property type="entry name" value="FAD/NAD(P)-binding domain"/>
    <property type="match status" value="2"/>
</dbReference>
<evidence type="ECO:0000256" key="3">
    <source>
        <dbReference type="ARBA" id="ARBA00048132"/>
    </source>
</evidence>
<evidence type="ECO:0000256" key="2">
    <source>
        <dbReference type="ARBA" id="ARBA00023002"/>
    </source>
</evidence>
<dbReference type="SUPFAM" id="SSF51905">
    <property type="entry name" value="FAD/NAD(P)-binding domain"/>
    <property type="match status" value="1"/>
</dbReference>
<evidence type="ECO:0000313" key="6">
    <source>
        <dbReference type="Proteomes" id="UP000238217"/>
    </source>
</evidence>
<keyword evidence="2" id="KW-0560">Oxidoreductase</keyword>
<dbReference type="OrthoDB" id="9786503at2"/>
<dbReference type="RefSeq" id="WP_106121653.1">
    <property type="nucleotide sequence ID" value="NZ_PVTY01000001.1"/>
</dbReference>
<dbReference type="AlphaFoldDB" id="A0A2T0YT17"/>
<evidence type="ECO:0000313" key="5">
    <source>
        <dbReference type="EMBL" id="PRZ18943.1"/>
    </source>
</evidence>
<dbReference type="EMBL" id="PVTY01000001">
    <property type="protein sequence ID" value="PRZ18943.1"/>
    <property type="molecule type" value="Genomic_DNA"/>
</dbReference>
<keyword evidence="1" id="KW-0285">Flavoprotein</keyword>
<gene>
    <name evidence="5" type="ORF">BCL67_101254</name>
</gene>
<dbReference type="GO" id="GO:0004791">
    <property type="term" value="F:thioredoxin-disulfide reductase (NADPH) activity"/>
    <property type="evidence" value="ECO:0007669"/>
    <property type="project" value="UniProtKB-EC"/>
</dbReference>
<evidence type="ECO:0000259" key="4">
    <source>
        <dbReference type="Pfam" id="PF07992"/>
    </source>
</evidence>
<dbReference type="PRINTS" id="PR00469">
    <property type="entry name" value="PNDRDTASEII"/>
</dbReference>
<evidence type="ECO:0000256" key="1">
    <source>
        <dbReference type="ARBA" id="ARBA00022630"/>
    </source>
</evidence>
<feature type="domain" description="FAD/NAD(P)-binding" evidence="4">
    <location>
        <begin position="11"/>
        <end position="301"/>
    </location>
</feature>
<comment type="caution">
    <text evidence="5">The sequence shown here is derived from an EMBL/GenBank/DDBJ whole genome shotgun (WGS) entry which is preliminary data.</text>
</comment>
<dbReference type="InterPro" id="IPR050097">
    <property type="entry name" value="Ferredoxin-NADP_redctase_2"/>
</dbReference>
<dbReference type="Proteomes" id="UP000238217">
    <property type="component" value="Unassembled WGS sequence"/>
</dbReference>
<sequence length="326" mass="34331">MNSTAEAEPFDAIIIGGGAAGLSAAQSLGRALRRTLILDAGEPRNRFAAQMHNILGHDGASPAELLAAGRAEAQRYGVEHLTAGVHRVSDSTRADSTDKTGPRELVVTLDSGVQLFTRTVIAASGVTDVLPPIPGLAENWGSSVLHCPYCHGWEVRGRRLAVLATSPMQLHQAQLLRQWSDRLTYFHAGAGELTAETAARLRARGVVLEPTPVTEVLGDGTHVTGVVLQDSRTVEVDAIFTGGSLAPRDGYLRDLRLEREDTVVGSFLKVDAAGQTSHERIWAAGNIASPMATVPVSTGMGSFAGAAANGALVMEEFDLAEAGKNQ</sequence>
<comment type="catalytic activity">
    <reaction evidence="3">
        <text>[thioredoxin]-dithiol + NADP(+) = [thioredoxin]-disulfide + NADPH + H(+)</text>
        <dbReference type="Rhea" id="RHEA:20345"/>
        <dbReference type="Rhea" id="RHEA-COMP:10698"/>
        <dbReference type="Rhea" id="RHEA-COMP:10700"/>
        <dbReference type="ChEBI" id="CHEBI:15378"/>
        <dbReference type="ChEBI" id="CHEBI:29950"/>
        <dbReference type="ChEBI" id="CHEBI:50058"/>
        <dbReference type="ChEBI" id="CHEBI:57783"/>
        <dbReference type="ChEBI" id="CHEBI:58349"/>
        <dbReference type="EC" id="1.8.1.9"/>
    </reaction>
</comment>